<dbReference type="EMBL" id="JBHSNG010000018">
    <property type="protein sequence ID" value="MFC5582437.1"/>
    <property type="molecule type" value="Genomic_DNA"/>
</dbReference>
<accession>A0ABW0SZK2</accession>
<name>A0ABW0SZK2_9GAMM</name>
<evidence type="ECO:0000313" key="2">
    <source>
        <dbReference type="Proteomes" id="UP001596111"/>
    </source>
</evidence>
<comment type="caution">
    <text evidence="1">The sequence shown here is derived from an EMBL/GenBank/DDBJ whole genome shotgun (WGS) entry which is preliminary data.</text>
</comment>
<evidence type="ECO:0000313" key="1">
    <source>
        <dbReference type="EMBL" id="MFC5582437.1"/>
    </source>
</evidence>
<evidence type="ECO:0008006" key="3">
    <source>
        <dbReference type="Google" id="ProtNLM"/>
    </source>
</evidence>
<protein>
    <recommendedName>
        <fullName evidence="3">CopL family metal-binding regulatory protein</fullName>
    </recommendedName>
</protein>
<keyword evidence="2" id="KW-1185">Reference proteome</keyword>
<sequence>MSRTPRHLACSSRFRALAWLAWLILAVTPAYGSAGGMAMSDAHHAGLMASAAHVVGHGRHAMPVDADCCGEQGHGQHGTTDACHCAAVCGSVLPAVAMVELAAAPLAIVQRPAPIAAPPSVPHAPPLRPPTG</sequence>
<reference evidence="2" key="1">
    <citation type="journal article" date="2019" name="Int. J. Syst. Evol. Microbiol.">
        <title>The Global Catalogue of Microorganisms (GCM) 10K type strain sequencing project: providing services to taxonomists for standard genome sequencing and annotation.</title>
        <authorList>
            <consortium name="The Broad Institute Genomics Platform"/>
            <consortium name="The Broad Institute Genome Sequencing Center for Infectious Disease"/>
            <person name="Wu L."/>
            <person name="Ma J."/>
        </authorList>
    </citation>
    <scope>NUCLEOTIDE SEQUENCE [LARGE SCALE GENOMIC DNA]</scope>
    <source>
        <strain evidence="2">CGMCC 1.13587</strain>
    </source>
</reference>
<dbReference type="Proteomes" id="UP001596111">
    <property type="component" value="Unassembled WGS sequence"/>
</dbReference>
<dbReference type="RefSeq" id="WP_377328522.1">
    <property type="nucleotide sequence ID" value="NZ_JBHSNG010000018.1"/>
</dbReference>
<proteinExistence type="predicted"/>
<gene>
    <name evidence="1" type="ORF">ACFPPB_15050</name>
</gene>
<organism evidence="1 2">
    <name type="scientific">Rhodanobacter terrae</name>
    <dbReference type="NCBI Taxonomy" id="418647"/>
    <lineage>
        <taxon>Bacteria</taxon>
        <taxon>Pseudomonadati</taxon>
        <taxon>Pseudomonadota</taxon>
        <taxon>Gammaproteobacteria</taxon>
        <taxon>Lysobacterales</taxon>
        <taxon>Rhodanobacteraceae</taxon>
        <taxon>Rhodanobacter</taxon>
    </lineage>
</organism>